<dbReference type="AlphaFoldDB" id="A0A363CXT5"/>
<dbReference type="Proteomes" id="UP000251135">
    <property type="component" value="Unassembled WGS sequence"/>
</dbReference>
<evidence type="ECO:0000313" key="2">
    <source>
        <dbReference type="EMBL" id="PUE63872.1"/>
    </source>
</evidence>
<protein>
    <submittedName>
        <fullName evidence="2">Uncharacterized protein</fullName>
    </submittedName>
</protein>
<proteinExistence type="predicted"/>
<dbReference type="Gene3D" id="1.10.443.10">
    <property type="entry name" value="Intergrase catalytic core"/>
    <property type="match status" value="1"/>
</dbReference>
<dbReference type="GO" id="GO:0015074">
    <property type="term" value="P:DNA integration"/>
    <property type="evidence" value="ECO:0007669"/>
    <property type="project" value="InterPro"/>
</dbReference>
<reference evidence="2 3" key="1">
    <citation type="submission" date="2017-02" db="EMBL/GenBank/DDBJ databases">
        <title>Arcobacter caeni sp. nov, a new Arcobacter species isolated from reclaimed water.</title>
        <authorList>
            <person name="Figueras M.J."/>
            <person name="Perez-Cataluna A."/>
            <person name="Salas-Masso N."/>
        </authorList>
    </citation>
    <scope>NUCLEOTIDE SEQUENCE [LARGE SCALE GENOMIC DNA]</scope>
    <source>
        <strain evidence="2 3">RW17-10</strain>
    </source>
</reference>
<evidence type="ECO:0000313" key="3">
    <source>
        <dbReference type="Proteomes" id="UP000251135"/>
    </source>
</evidence>
<dbReference type="InterPro" id="IPR013762">
    <property type="entry name" value="Integrase-like_cat_sf"/>
</dbReference>
<dbReference type="EMBL" id="MUXE01000013">
    <property type="protein sequence ID" value="PUE63872.1"/>
    <property type="molecule type" value="Genomic_DNA"/>
</dbReference>
<dbReference type="InterPro" id="IPR011010">
    <property type="entry name" value="DNA_brk_join_enz"/>
</dbReference>
<keyword evidence="3" id="KW-1185">Reference proteome</keyword>
<organism evidence="2 3">
    <name type="scientific">Arcobacter caeni</name>
    <dbReference type="NCBI Taxonomy" id="1912877"/>
    <lineage>
        <taxon>Bacteria</taxon>
        <taxon>Pseudomonadati</taxon>
        <taxon>Campylobacterota</taxon>
        <taxon>Epsilonproteobacteria</taxon>
        <taxon>Campylobacterales</taxon>
        <taxon>Arcobacteraceae</taxon>
        <taxon>Arcobacter</taxon>
    </lineage>
</organism>
<gene>
    <name evidence="2" type="ORF">B0174_09295</name>
</gene>
<dbReference type="SUPFAM" id="SSF56349">
    <property type="entry name" value="DNA breaking-rejoining enzymes"/>
    <property type="match status" value="1"/>
</dbReference>
<keyword evidence="1" id="KW-0233">DNA recombination</keyword>
<dbReference type="GO" id="GO:0003677">
    <property type="term" value="F:DNA binding"/>
    <property type="evidence" value="ECO:0007669"/>
    <property type="project" value="InterPro"/>
</dbReference>
<name>A0A363CXT5_9BACT</name>
<evidence type="ECO:0000256" key="1">
    <source>
        <dbReference type="ARBA" id="ARBA00023172"/>
    </source>
</evidence>
<accession>A0A363CXT5</accession>
<sequence length="30" mass="3403">MISNIQNGVDILWVSKMLGHKDVSITLKVY</sequence>
<dbReference type="GO" id="GO:0006310">
    <property type="term" value="P:DNA recombination"/>
    <property type="evidence" value="ECO:0007669"/>
    <property type="project" value="UniProtKB-KW"/>
</dbReference>
<comment type="caution">
    <text evidence="2">The sequence shown here is derived from an EMBL/GenBank/DDBJ whole genome shotgun (WGS) entry which is preliminary data.</text>
</comment>
<dbReference type="RefSeq" id="WP_265734943.1">
    <property type="nucleotide sequence ID" value="NZ_MUXE01000013.1"/>
</dbReference>